<evidence type="ECO:0000256" key="5">
    <source>
        <dbReference type="ARBA" id="ARBA00012177"/>
    </source>
</evidence>
<keyword evidence="8" id="KW-0507">mRNA processing</keyword>
<dbReference type="SUPFAM" id="SSF69065">
    <property type="entry name" value="RNase III domain-like"/>
    <property type="match status" value="1"/>
</dbReference>
<feature type="domain" description="DRBM" evidence="16">
    <location>
        <begin position="154"/>
        <end position="223"/>
    </location>
</feature>
<dbReference type="InterPro" id="IPR014720">
    <property type="entry name" value="dsRBD_dom"/>
</dbReference>
<organism evidence="18">
    <name type="scientific">hydrothermal vent metagenome</name>
    <dbReference type="NCBI Taxonomy" id="652676"/>
    <lineage>
        <taxon>unclassified sequences</taxon>
        <taxon>metagenomes</taxon>
        <taxon>ecological metagenomes</taxon>
    </lineage>
</organism>
<dbReference type="GO" id="GO:0046872">
    <property type="term" value="F:metal ion binding"/>
    <property type="evidence" value="ECO:0007669"/>
    <property type="project" value="UniProtKB-KW"/>
</dbReference>
<dbReference type="GO" id="GO:0006364">
    <property type="term" value="P:rRNA processing"/>
    <property type="evidence" value="ECO:0007669"/>
    <property type="project" value="UniProtKB-KW"/>
</dbReference>
<evidence type="ECO:0000313" key="18">
    <source>
        <dbReference type="EMBL" id="SFV52838.1"/>
    </source>
</evidence>
<dbReference type="AlphaFoldDB" id="A0A1W1BH68"/>
<dbReference type="HAMAP" id="MF_00104">
    <property type="entry name" value="RNase_III"/>
    <property type="match status" value="1"/>
</dbReference>
<comment type="similarity">
    <text evidence="3">Belongs to the ribonuclease III family.</text>
</comment>
<evidence type="ECO:0000259" key="16">
    <source>
        <dbReference type="PROSITE" id="PS50137"/>
    </source>
</evidence>
<dbReference type="FunFam" id="1.10.1520.10:FF:000001">
    <property type="entry name" value="Ribonuclease 3"/>
    <property type="match status" value="1"/>
</dbReference>
<dbReference type="CDD" id="cd00593">
    <property type="entry name" value="RIBOc"/>
    <property type="match status" value="1"/>
</dbReference>
<evidence type="ECO:0000256" key="3">
    <source>
        <dbReference type="ARBA" id="ARBA00010183"/>
    </source>
</evidence>
<dbReference type="PROSITE" id="PS00517">
    <property type="entry name" value="RNASE_3_1"/>
    <property type="match status" value="1"/>
</dbReference>
<evidence type="ECO:0000256" key="2">
    <source>
        <dbReference type="ARBA" id="ARBA00004496"/>
    </source>
</evidence>
<dbReference type="PROSITE" id="PS50137">
    <property type="entry name" value="DS_RBD"/>
    <property type="match status" value="1"/>
</dbReference>
<keyword evidence="14" id="KW-0460">Magnesium</keyword>
<evidence type="ECO:0000256" key="6">
    <source>
        <dbReference type="ARBA" id="ARBA00022490"/>
    </source>
</evidence>
<keyword evidence="9" id="KW-0819">tRNA processing</keyword>
<evidence type="ECO:0000256" key="7">
    <source>
        <dbReference type="ARBA" id="ARBA00022552"/>
    </source>
</evidence>
<dbReference type="GO" id="GO:0005737">
    <property type="term" value="C:cytoplasm"/>
    <property type="evidence" value="ECO:0007669"/>
    <property type="project" value="UniProtKB-SubCell"/>
</dbReference>
<dbReference type="SUPFAM" id="SSF54768">
    <property type="entry name" value="dsRNA-binding domain-like"/>
    <property type="match status" value="1"/>
</dbReference>
<reference evidence="18" key="1">
    <citation type="submission" date="2016-10" db="EMBL/GenBank/DDBJ databases">
        <authorList>
            <person name="de Groot N.N."/>
        </authorList>
    </citation>
    <scope>NUCLEOTIDE SEQUENCE</scope>
</reference>
<dbReference type="FunFam" id="3.30.160.20:FF:000003">
    <property type="entry name" value="Ribonuclease 3"/>
    <property type="match status" value="1"/>
</dbReference>
<proteinExistence type="inferred from homology"/>
<keyword evidence="6" id="KW-0963">Cytoplasm</keyword>
<accession>A0A1W1BH68</accession>
<feature type="domain" description="RNase III" evidence="17">
    <location>
        <begin position="4"/>
        <end position="127"/>
    </location>
</feature>
<protein>
    <recommendedName>
        <fullName evidence="5">ribonuclease III</fullName>
        <ecNumber evidence="5">3.1.26.3</ecNumber>
    </recommendedName>
</protein>
<keyword evidence="12" id="KW-0255">Endonuclease</keyword>
<dbReference type="GO" id="GO:0004525">
    <property type="term" value="F:ribonuclease III activity"/>
    <property type="evidence" value="ECO:0007669"/>
    <property type="project" value="UniProtKB-EC"/>
</dbReference>
<dbReference type="Gene3D" id="1.10.1520.10">
    <property type="entry name" value="Ribonuclease III domain"/>
    <property type="match status" value="1"/>
</dbReference>
<evidence type="ECO:0000256" key="10">
    <source>
        <dbReference type="ARBA" id="ARBA00022722"/>
    </source>
</evidence>
<comment type="subunit">
    <text evidence="4">Homodimer.</text>
</comment>
<dbReference type="GO" id="GO:0042802">
    <property type="term" value="F:identical protein binding"/>
    <property type="evidence" value="ECO:0007669"/>
    <property type="project" value="UniProtKB-ARBA"/>
</dbReference>
<sequence>MLEYSHLEDRLGYKFKDKRLIIEALTHKSYKQPYNNERLEFLGDAVLDLIVGEFLFQKFPNSDEGILSKIRASLVNERGFTMLAQKIELGEYIYLSLAEENNSGREKSSLLSNAFEAVIGAIYLEGGLDVARDIAVKLLNETHKKIDLQSLSKDYKTALQELTQAMHGVTPDYILIGTTGPDHKKEFEIGIVLNGETIATAKGKSKKDAQQKAAFIALEKLKSNKETT</sequence>
<gene>
    <name evidence="18" type="ORF">MNB_SV-6-1434</name>
</gene>
<dbReference type="SMART" id="SM00358">
    <property type="entry name" value="DSRM"/>
    <property type="match status" value="1"/>
</dbReference>
<dbReference type="PROSITE" id="PS50142">
    <property type="entry name" value="RNASE_3_2"/>
    <property type="match status" value="1"/>
</dbReference>
<dbReference type="GO" id="GO:0006397">
    <property type="term" value="P:mRNA processing"/>
    <property type="evidence" value="ECO:0007669"/>
    <property type="project" value="UniProtKB-KW"/>
</dbReference>
<dbReference type="Gene3D" id="3.30.160.20">
    <property type="match status" value="1"/>
</dbReference>
<dbReference type="Pfam" id="PF14622">
    <property type="entry name" value="Ribonucleas_3_3"/>
    <property type="match status" value="1"/>
</dbReference>
<keyword evidence="7" id="KW-0698">rRNA processing</keyword>
<dbReference type="InterPro" id="IPR036389">
    <property type="entry name" value="RNase_III_sf"/>
</dbReference>
<evidence type="ECO:0000256" key="14">
    <source>
        <dbReference type="ARBA" id="ARBA00022842"/>
    </source>
</evidence>
<comment type="catalytic activity">
    <reaction evidence="1">
        <text>Endonucleolytic cleavage to 5'-phosphomonoester.</text>
        <dbReference type="EC" id="3.1.26.3"/>
    </reaction>
</comment>
<name>A0A1W1BH68_9ZZZZ</name>
<dbReference type="Pfam" id="PF00035">
    <property type="entry name" value="dsrm"/>
    <property type="match status" value="1"/>
</dbReference>
<evidence type="ECO:0000256" key="11">
    <source>
        <dbReference type="ARBA" id="ARBA00022723"/>
    </source>
</evidence>
<dbReference type="InterPro" id="IPR011907">
    <property type="entry name" value="RNase_III"/>
</dbReference>
<dbReference type="EMBL" id="FPHC01000027">
    <property type="protein sequence ID" value="SFV52838.1"/>
    <property type="molecule type" value="Genomic_DNA"/>
</dbReference>
<dbReference type="SMART" id="SM00535">
    <property type="entry name" value="RIBOc"/>
    <property type="match status" value="1"/>
</dbReference>
<dbReference type="NCBIfam" id="TIGR02191">
    <property type="entry name" value="RNaseIII"/>
    <property type="match status" value="1"/>
</dbReference>
<keyword evidence="13 18" id="KW-0378">Hydrolase</keyword>
<comment type="subcellular location">
    <subcellularLocation>
        <location evidence="2">Cytoplasm</location>
    </subcellularLocation>
</comment>
<keyword evidence="11" id="KW-0479">Metal-binding</keyword>
<dbReference type="InterPro" id="IPR000999">
    <property type="entry name" value="RNase_III_dom"/>
</dbReference>
<dbReference type="GO" id="GO:0008033">
    <property type="term" value="P:tRNA processing"/>
    <property type="evidence" value="ECO:0007669"/>
    <property type="project" value="UniProtKB-KW"/>
</dbReference>
<evidence type="ECO:0000256" key="8">
    <source>
        <dbReference type="ARBA" id="ARBA00022664"/>
    </source>
</evidence>
<keyword evidence="15" id="KW-0694">RNA-binding</keyword>
<evidence type="ECO:0000256" key="15">
    <source>
        <dbReference type="ARBA" id="ARBA00022884"/>
    </source>
</evidence>
<evidence type="ECO:0000256" key="4">
    <source>
        <dbReference type="ARBA" id="ARBA00011738"/>
    </source>
</evidence>
<dbReference type="EC" id="3.1.26.3" evidence="5"/>
<dbReference type="PANTHER" id="PTHR11207">
    <property type="entry name" value="RIBONUCLEASE III"/>
    <property type="match status" value="1"/>
</dbReference>
<evidence type="ECO:0000256" key="9">
    <source>
        <dbReference type="ARBA" id="ARBA00022694"/>
    </source>
</evidence>
<evidence type="ECO:0000259" key="17">
    <source>
        <dbReference type="PROSITE" id="PS50142"/>
    </source>
</evidence>
<evidence type="ECO:0000256" key="1">
    <source>
        <dbReference type="ARBA" id="ARBA00000109"/>
    </source>
</evidence>
<evidence type="ECO:0000256" key="13">
    <source>
        <dbReference type="ARBA" id="ARBA00022801"/>
    </source>
</evidence>
<dbReference type="GO" id="GO:0010468">
    <property type="term" value="P:regulation of gene expression"/>
    <property type="evidence" value="ECO:0007669"/>
    <property type="project" value="TreeGrafter"/>
</dbReference>
<keyword evidence="10" id="KW-0540">Nuclease</keyword>
<dbReference type="CDD" id="cd10845">
    <property type="entry name" value="DSRM_RNAse_III_family"/>
    <property type="match status" value="1"/>
</dbReference>
<dbReference type="PANTHER" id="PTHR11207:SF0">
    <property type="entry name" value="RIBONUCLEASE 3"/>
    <property type="match status" value="1"/>
</dbReference>
<evidence type="ECO:0000256" key="12">
    <source>
        <dbReference type="ARBA" id="ARBA00022759"/>
    </source>
</evidence>
<dbReference type="GO" id="GO:0003725">
    <property type="term" value="F:double-stranded RNA binding"/>
    <property type="evidence" value="ECO:0007669"/>
    <property type="project" value="TreeGrafter"/>
</dbReference>